<dbReference type="GO" id="GO:0070402">
    <property type="term" value="F:NADPH binding"/>
    <property type="evidence" value="ECO:0007669"/>
    <property type="project" value="UniProtKB-UniRule"/>
</dbReference>
<keyword evidence="4 11" id="KW-0288">FMN</keyword>
<dbReference type="InterPro" id="IPR013785">
    <property type="entry name" value="Aldolase_TIM"/>
</dbReference>
<dbReference type="EMBL" id="CP000513">
    <property type="protein sequence ID" value="ABQ13640.1"/>
    <property type="molecule type" value="Genomic_DNA"/>
</dbReference>
<evidence type="ECO:0000256" key="10">
    <source>
        <dbReference type="ARBA" id="ARBA00025810"/>
    </source>
</evidence>
<keyword evidence="7 11" id="KW-0521">NADP</keyword>
<evidence type="ECO:0000313" key="14">
    <source>
        <dbReference type="Proteomes" id="UP000000248"/>
    </source>
</evidence>
<dbReference type="AlphaFoldDB" id="A5EUV3"/>
<protein>
    <recommendedName>
        <fullName evidence="11">Isopentenyl-diphosphate delta-isomerase</fullName>
        <shortName evidence="11">IPP isomerase</shortName>
        <ecNumber evidence="11">5.3.3.2</ecNumber>
    </recommendedName>
    <alternativeName>
        <fullName evidence="11">Isopentenyl diphosphate:dimethylallyl diphosphate isomerase</fullName>
    </alternativeName>
    <alternativeName>
        <fullName evidence="11">Isopentenyl pyrophosphate isomerase</fullName>
    </alternativeName>
    <alternativeName>
        <fullName evidence="11">Type 2 isopentenyl diphosphate isomerase</fullName>
        <shortName evidence="11">IDI-2</shortName>
    </alternativeName>
</protein>
<dbReference type="HOGENOM" id="CLU_065515_1_0_6"/>
<name>A5EUV3_DICNV</name>
<comment type="subunit">
    <text evidence="10 11">Homooctamer. Dimer of tetramers.</text>
</comment>
<dbReference type="SUPFAM" id="SSF51395">
    <property type="entry name" value="FMN-linked oxidoreductases"/>
    <property type="match status" value="1"/>
</dbReference>
<sequence length="344" mass="38266">MDREINDRKIEHLAAIERDNGIERYNSGFDRIQLIHRALPEIDYGDIDTRCTFLGKTLSFPLIISSMTGGDNEVLRRINRNLATAAQQCRVAMAVGSQRVMMRNKDSRDSFALRPFAPDALLLANLGAVQLNAGFGIKECRQAVDVLEADGLYFHLNPLQEAVQPEGDTNFAHLTEKMAAINRELSVPLLLKEVGCGLSPEDIELGISAGIRIFDIAGRGGTSWSRIEYHRRTHPDDDLGLVFQDWGLSTAQALKLAYKTHPEMTFVASGGIRSGIDMVKAVVLGAQVCGVAAPLLPFAMQSADAVCRYIRQLQREYRTAMFLLGCSQNDQLRWQEKFIIRDSL</sequence>
<dbReference type="KEGG" id="dno:DNO_0798"/>
<evidence type="ECO:0000256" key="1">
    <source>
        <dbReference type="ARBA" id="ARBA00001917"/>
    </source>
</evidence>
<dbReference type="Pfam" id="PF01070">
    <property type="entry name" value="FMN_dh"/>
    <property type="match status" value="2"/>
</dbReference>
<proteinExistence type="inferred from homology"/>
<evidence type="ECO:0000256" key="8">
    <source>
        <dbReference type="ARBA" id="ARBA00023229"/>
    </source>
</evidence>
<evidence type="ECO:0000313" key="13">
    <source>
        <dbReference type="EMBL" id="ABQ13640.1"/>
    </source>
</evidence>
<feature type="binding site" evidence="11">
    <location>
        <position position="97"/>
    </location>
    <ligand>
        <name>FMN</name>
        <dbReference type="ChEBI" id="CHEBI:58210"/>
    </ligand>
</feature>
<dbReference type="NCBIfam" id="TIGR02151">
    <property type="entry name" value="IPP_isom_2"/>
    <property type="match status" value="1"/>
</dbReference>
<evidence type="ECO:0000256" key="5">
    <source>
        <dbReference type="ARBA" id="ARBA00022723"/>
    </source>
</evidence>
<dbReference type="GO" id="GO:0000287">
    <property type="term" value="F:magnesium ion binding"/>
    <property type="evidence" value="ECO:0007669"/>
    <property type="project" value="UniProtKB-UniRule"/>
</dbReference>
<evidence type="ECO:0000256" key="6">
    <source>
        <dbReference type="ARBA" id="ARBA00022842"/>
    </source>
</evidence>
<keyword evidence="8 11" id="KW-0414">Isoprene biosynthesis</keyword>
<evidence type="ECO:0000256" key="2">
    <source>
        <dbReference type="ARBA" id="ARBA00022490"/>
    </source>
</evidence>
<dbReference type="GO" id="GO:0004452">
    <property type="term" value="F:isopentenyl-diphosphate delta-isomerase activity"/>
    <property type="evidence" value="ECO:0007669"/>
    <property type="project" value="UniProtKB-UniRule"/>
</dbReference>
<keyword evidence="3 11" id="KW-0285">Flavoprotein</keyword>
<evidence type="ECO:0000256" key="9">
    <source>
        <dbReference type="ARBA" id="ARBA00023235"/>
    </source>
</evidence>
<dbReference type="OrthoDB" id="9795032at2"/>
<evidence type="ECO:0000256" key="3">
    <source>
        <dbReference type="ARBA" id="ARBA00022630"/>
    </source>
</evidence>
<dbReference type="InterPro" id="IPR000262">
    <property type="entry name" value="FMN-dep_DH"/>
</dbReference>
<comment type="catalytic activity">
    <reaction evidence="11">
        <text>isopentenyl diphosphate = dimethylallyl diphosphate</text>
        <dbReference type="Rhea" id="RHEA:23284"/>
        <dbReference type="ChEBI" id="CHEBI:57623"/>
        <dbReference type="ChEBI" id="CHEBI:128769"/>
        <dbReference type="EC" id="5.3.3.2"/>
    </reaction>
</comment>
<dbReference type="CDD" id="cd02811">
    <property type="entry name" value="IDI-2_FMN"/>
    <property type="match status" value="1"/>
</dbReference>
<feature type="binding site" evidence="11">
    <location>
        <begin position="271"/>
        <end position="273"/>
    </location>
    <ligand>
        <name>FMN</name>
        <dbReference type="ChEBI" id="CHEBI:58210"/>
    </ligand>
</feature>
<dbReference type="EC" id="5.3.3.2" evidence="11"/>
<feature type="binding site" evidence="11">
    <location>
        <begin position="66"/>
        <end position="68"/>
    </location>
    <ligand>
        <name>FMN</name>
        <dbReference type="ChEBI" id="CHEBI:58210"/>
    </ligand>
</feature>
<feature type="binding site" evidence="11">
    <location>
        <position position="125"/>
    </location>
    <ligand>
        <name>FMN</name>
        <dbReference type="ChEBI" id="CHEBI:58210"/>
    </ligand>
</feature>
<comment type="subcellular location">
    <subcellularLocation>
        <location evidence="11">Cytoplasm</location>
    </subcellularLocation>
</comment>
<evidence type="ECO:0000256" key="11">
    <source>
        <dbReference type="HAMAP-Rule" id="MF_00354"/>
    </source>
</evidence>
<gene>
    <name evidence="11" type="primary">fni</name>
    <name evidence="13" type="ordered locus">DNO_0798</name>
</gene>
<evidence type="ECO:0000256" key="7">
    <source>
        <dbReference type="ARBA" id="ARBA00022857"/>
    </source>
</evidence>
<feature type="binding site" evidence="11">
    <location>
        <begin position="8"/>
        <end position="9"/>
    </location>
    <ligand>
        <name>substrate</name>
    </ligand>
</feature>
<dbReference type="GO" id="GO:0005737">
    <property type="term" value="C:cytoplasm"/>
    <property type="evidence" value="ECO:0007669"/>
    <property type="project" value="UniProtKB-SubCell"/>
</dbReference>
<comment type="similarity">
    <text evidence="11">Belongs to the IPP isomerase type 2 family.</text>
</comment>
<comment type="function">
    <text evidence="11">Involved in the biosynthesis of isoprenoids. Catalyzes the 1,3-allylic rearrangement of the homoallylic substrate isopentenyl (IPP) to its allylic isomer, dimethylallyl diphosphate (DMAPP).</text>
</comment>
<keyword evidence="5 11" id="KW-0479">Metal-binding</keyword>
<dbReference type="PANTHER" id="PTHR43665">
    <property type="entry name" value="ISOPENTENYL-DIPHOSPHATE DELTA-ISOMERASE"/>
    <property type="match status" value="1"/>
</dbReference>
<feature type="binding site" evidence="11">
    <location>
        <position position="222"/>
    </location>
    <ligand>
        <name>FMN</name>
        <dbReference type="ChEBI" id="CHEBI:58210"/>
    </ligand>
</feature>
<keyword evidence="2 11" id="KW-0963">Cytoplasm</keyword>
<comment type="cofactor">
    <cofactor evidence="11">
        <name>Mg(2+)</name>
        <dbReference type="ChEBI" id="CHEBI:18420"/>
    </cofactor>
</comment>
<reference evidence="13 14" key="1">
    <citation type="journal article" date="2007" name="Nat. Biotechnol.">
        <title>Genome sequence and identification of candidate vaccine antigens from the animal pathogen Dichelobacter nodosus.</title>
        <authorList>
            <person name="Myers G.S."/>
            <person name="Parker D."/>
            <person name="Al-Hasani K."/>
            <person name="Kennan R.M."/>
            <person name="Seemann T."/>
            <person name="Ren Q."/>
            <person name="Badger J.H."/>
            <person name="Selengut J.D."/>
            <person name="Deboy R.T."/>
            <person name="Tettelin H."/>
            <person name="Boyce J.D."/>
            <person name="McCarl V.P."/>
            <person name="Han X."/>
            <person name="Nelson W.C."/>
            <person name="Madupu R."/>
            <person name="Mohamoud Y."/>
            <person name="Holley T."/>
            <person name="Fedorova N."/>
            <person name="Khouri H."/>
            <person name="Bottomley S.P."/>
            <person name="Whittington R.J."/>
            <person name="Adler B."/>
            <person name="Songer J.G."/>
            <person name="Rood J.I."/>
            <person name="Paulsen I.T."/>
        </authorList>
    </citation>
    <scope>NUCLEOTIDE SEQUENCE [LARGE SCALE GENOMIC DNA]</scope>
    <source>
        <strain evidence="13 14">VCS1703A</strain>
    </source>
</reference>
<feature type="binding site" evidence="11">
    <location>
        <position position="65"/>
    </location>
    <ligand>
        <name>FMN</name>
        <dbReference type="ChEBI" id="CHEBI:58210"/>
    </ligand>
</feature>
<dbReference type="Gene3D" id="3.20.20.70">
    <property type="entry name" value="Aldolase class I"/>
    <property type="match status" value="1"/>
</dbReference>
<comment type="cofactor">
    <cofactor evidence="1 11">
        <name>FMN</name>
        <dbReference type="ChEBI" id="CHEBI:58210"/>
    </cofactor>
</comment>
<feature type="domain" description="FMN-dependent dehydrogenase" evidence="12">
    <location>
        <begin position="175"/>
        <end position="332"/>
    </location>
</feature>
<dbReference type="RefSeq" id="WP_012031122.1">
    <property type="nucleotide sequence ID" value="NC_009446.1"/>
</dbReference>
<dbReference type="InterPro" id="IPR011179">
    <property type="entry name" value="IPdP_isomerase"/>
</dbReference>
<dbReference type="GO" id="GO:0008299">
    <property type="term" value="P:isoprenoid biosynthetic process"/>
    <property type="evidence" value="ECO:0007669"/>
    <property type="project" value="UniProtKB-UniRule"/>
</dbReference>
<dbReference type="PIRSF" id="PIRSF003314">
    <property type="entry name" value="IPP_isomerase"/>
    <property type="match status" value="1"/>
</dbReference>
<organism evidence="13 14">
    <name type="scientific">Dichelobacter nodosus (strain VCS1703A)</name>
    <dbReference type="NCBI Taxonomy" id="246195"/>
    <lineage>
        <taxon>Bacteria</taxon>
        <taxon>Pseudomonadati</taxon>
        <taxon>Pseudomonadota</taxon>
        <taxon>Gammaproteobacteria</taxon>
        <taxon>Cardiobacteriales</taxon>
        <taxon>Cardiobacteriaceae</taxon>
        <taxon>Dichelobacter</taxon>
    </lineage>
</organism>
<dbReference type="HAMAP" id="MF_00354">
    <property type="entry name" value="Idi_2"/>
    <property type="match status" value="1"/>
</dbReference>
<evidence type="ECO:0000256" key="4">
    <source>
        <dbReference type="ARBA" id="ARBA00022643"/>
    </source>
</evidence>
<dbReference type="GO" id="GO:0016491">
    <property type="term" value="F:oxidoreductase activity"/>
    <property type="evidence" value="ECO:0007669"/>
    <property type="project" value="InterPro"/>
</dbReference>
<comment type="cofactor">
    <cofactor evidence="11">
        <name>NADPH</name>
        <dbReference type="ChEBI" id="CHEBI:57783"/>
    </cofactor>
</comment>
<dbReference type="STRING" id="246195.DNO_0798"/>
<evidence type="ECO:0000259" key="12">
    <source>
        <dbReference type="Pfam" id="PF01070"/>
    </source>
</evidence>
<keyword evidence="9 11" id="KW-0413">Isomerase</keyword>
<dbReference type="eggNOG" id="COG1304">
    <property type="taxonomic scope" value="Bacteria"/>
</dbReference>
<keyword evidence="6 11" id="KW-0460">Magnesium</keyword>
<keyword evidence="14" id="KW-1185">Reference proteome</keyword>
<feature type="binding site" evidence="11">
    <location>
        <begin position="97"/>
        <end position="99"/>
    </location>
    <ligand>
        <name>substrate</name>
    </ligand>
</feature>
<accession>A5EUV3</accession>
<dbReference type="GO" id="GO:0010181">
    <property type="term" value="F:FMN binding"/>
    <property type="evidence" value="ECO:0007669"/>
    <property type="project" value="UniProtKB-UniRule"/>
</dbReference>
<feature type="binding site" evidence="11">
    <location>
        <position position="160"/>
    </location>
    <ligand>
        <name>substrate</name>
    </ligand>
</feature>
<feature type="domain" description="FMN-dependent dehydrogenase" evidence="12">
    <location>
        <begin position="17"/>
        <end position="98"/>
    </location>
</feature>
<feature type="binding site" evidence="11">
    <location>
        <begin position="292"/>
        <end position="293"/>
    </location>
    <ligand>
        <name>FMN</name>
        <dbReference type="ChEBI" id="CHEBI:58210"/>
    </ligand>
</feature>
<feature type="binding site" evidence="11">
    <location>
        <position position="161"/>
    </location>
    <ligand>
        <name>Mg(2+)</name>
        <dbReference type="ChEBI" id="CHEBI:18420"/>
    </ligand>
</feature>
<feature type="binding site" evidence="11">
    <location>
        <position position="192"/>
    </location>
    <ligand>
        <name>FMN</name>
        <dbReference type="ChEBI" id="CHEBI:58210"/>
    </ligand>
</feature>
<dbReference type="Proteomes" id="UP000000248">
    <property type="component" value="Chromosome"/>
</dbReference>
<dbReference type="PANTHER" id="PTHR43665:SF1">
    <property type="entry name" value="ISOPENTENYL-DIPHOSPHATE DELTA-ISOMERASE"/>
    <property type="match status" value="1"/>
</dbReference>
<comment type="caution">
    <text evidence="11">Lacks conserved residue(s) required for the propagation of feature annotation.</text>
</comment>